<evidence type="ECO:0000313" key="2">
    <source>
        <dbReference type="EMBL" id="SVD61861.1"/>
    </source>
</evidence>
<dbReference type="EMBL" id="UINC01162224">
    <property type="protein sequence ID" value="SVD61861.1"/>
    <property type="molecule type" value="Genomic_DNA"/>
</dbReference>
<organism evidence="2">
    <name type="scientific">marine metagenome</name>
    <dbReference type="NCBI Taxonomy" id="408172"/>
    <lineage>
        <taxon>unclassified sequences</taxon>
        <taxon>metagenomes</taxon>
        <taxon>ecological metagenomes</taxon>
    </lineage>
</organism>
<feature type="domain" description="3-octaprenyl-4-hydroxybenzoate carboxy-lyase-like N-terminal" evidence="1">
    <location>
        <begin position="10"/>
        <end position="54"/>
    </location>
</feature>
<accession>A0A382WUZ8</accession>
<dbReference type="SUPFAM" id="SSF50475">
    <property type="entry name" value="FMN-binding split barrel"/>
    <property type="match status" value="1"/>
</dbReference>
<reference evidence="2" key="1">
    <citation type="submission" date="2018-05" db="EMBL/GenBank/DDBJ databases">
        <authorList>
            <person name="Lanie J.A."/>
            <person name="Ng W.-L."/>
            <person name="Kazmierczak K.M."/>
            <person name="Andrzejewski T.M."/>
            <person name="Davidsen T.M."/>
            <person name="Wayne K.J."/>
            <person name="Tettelin H."/>
            <person name="Glass J.I."/>
            <person name="Rusch D."/>
            <person name="Podicherti R."/>
            <person name="Tsui H.-C.T."/>
            <person name="Winkler M.E."/>
        </authorList>
    </citation>
    <scope>NUCLEOTIDE SEQUENCE</scope>
</reference>
<evidence type="ECO:0000259" key="1">
    <source>
        <dbReference type="Pfam" id="PF20695"/>
    </source>
</evidence>
<dbReference type="GO" id="GO:0005829">
    <property type="term" value="C:cytosol"/>
    <property type="evidence" value="ECO:0007669"/>
    <property type="project" value="TreeGrafter"/>
</dbReference>
<feature type="non-terminal residue" evidence="2">
    <location>
        <position position="55"/>
    </location>
</feature>
<dbReference type="AlphaFoldDB" id="A0A382WUZ8"/>
<dbReference type="Pfam" id="PF20695">
    <property type="entry name" value="UbiD_N"/>
    <property type="match status" value="1"/>
</dbReference>
<dbReference type="PANTHER" id="PTHR30108">
    <property type="entry name" value="3-OCTAPRENYL-4-HYDROXYBENZOATE CARBOXY-LYASE-RELATED"/>
    <property type="match status" value="1"/>
</dbReference>
<sequence>MAFESFSEFLSTLDNQGELIRISTPVATELEITEFADREMKKPGGGKALLFESPT</sequence>
<dbReference type="GO" id="GO:0006744">
    <property type="term" value="P:ubiquinone biosynthetic process"/>
    <property type="evidence" value="ECO:0007669"/>
    <property type="project" value="TreeGrafter"/>
</dbReference>
<proteinExistence type="predicted"/>
<dbReference type="PANTHER" id="PTHR30108:SF17">
    <property type="entry name" value="FERULIC ACID DECARBOXYLASE 1"/>
    <property type="match status" value="1"/>
</dbReference>
<protein>
    <recommendedName>
        <fullName evidence="1">3-octaprenyl-4-hydroxybenzoate carboxy-lyase-like N-terminal domain-containing protein</fullName>
    </recommendedName>
</protein>
<gene>
    <name evidence="2" type="ORF">METZ01_LOCUS414715</name>
</gene>
<name>A0A382WUZ8_9ZZZZ</name>
<dbReference type="GO" id="GO:0008694">
    <property type="term" value="F:4-hydroxy-3-polyprenylbenzoate decarboxylase activity"/>
    <property type="evidence" value="ECO:0007669"/>
    <property type="project" value="TreeGrafter"/>
</dbReference>
<dbReference type="InterPro" id="IPR049383">
    <property type="entry name" value="UbiD-like_N"/>
</dbReference>
<dbReference type="InterPro" id="IPR002830">
    <property type="entry name" value="UbiD"/>
</dbReference>